<dbReference type="InterPro" id="IPR008775">
    <property type="entry name" value="Phytyl_CoA_dOase-like"/>
</dbReference>
<dbReference type="GO" id="GO:0016706">
    <property type="term" value="F:2-oxoglutarate-dependent dioxygenase activity"/>
    <property type="evidence" value="ECO:0007669"/>
    <property type="project" value="UniProtKB-ARBA"/>
</dbReference>
<dbReference type="Proteomes" id="UP000825051">
    <property type="component" value="Chromosome"/>
</dbReference>
<dbReference type="RefSeq" id="WP_220161563.1">
    <property type="nucleotide sequence ID" value="NZ_CP080507.1"/>
</dbReference>
<protein>
    <submittedName>
        <fullName evidence="1">Phytanoyl-CoA dioxygenase family protein</fullName>
    </submittedName>
</protein>
<dbReference type="PANTHER" id="PTHR40128">
    <property type="entry name" value="EXPRESSED PROTEIN"/>
    <property type="match status" value="1"/>
</dbReference>
<proteinExistence type="predicted"/>
<dbReference type="AlphaFoldDB" id="A0A8F9XKW5"/>
<reference evidence="1" key="1">
    <citation type="submission" date="2021-08" db="EMBL/GenBank/DDBJ databases">
        <title>Genome of a novel bacterium of the phylum Verrucomicrobia, Oleiharenicola sp. KSB-15.</title>
        <authorList>
            <person name="Chung J.-H."/>
            <person name="Ahn J.-H."/>
            <person name="Yoon Y."/>
            <person name="Kim D.-Y."/>
            <person name="An S.-H."/>
            <person name="Park I."/>
            <person name="Yeon J."/>
        </authorList>
    </citation>
    <scope>NUCLEOTIDE SEQUENCE</scope>
    <source>
        <strain evidence="1">KSB-15</strain>
    </source>
</reference>
<dbReference type="PANTHER" id="PTHR40128:SF1">
    <property type="entry name" value="PHYTANOYL-COA HYDROXYLASE"/>
    <property type="match status" value="1"/>
</dbReference>
<dbReference type="KEGG" id="ole:K0B96_14315"/>
<accession>A0A8F9XKW5</accession>
<dbReference type="Gene3D" id="2.60.120.620">
    <property type="entry name" value="q2cbj1_9rhob like domain"/>
    <property type="match status" value="1"/>
</dbReference>
<gene>
    <name evidence="1" type="ORF">K0B96_14315</name>
</gene>
<dbReference type="EMBL" id="CP080507">
    <property type="protein sequence ID" value="QYM78459.1"/>
    <property type="molecule type" value="Genomic_DNA"/>
</dbReference>
<keyword evidence="1" id="KW-0223">Dioxygenase</keyword>
<keyword evidence="2" id="KW-1185">Reference proteome</keyword>
<dbReference type="Pfam" id="PF05721">
    <property type="entry name" value="PhyH"/>
    <property type="match status" value="1"/>
</dbReference>
<evidence type="ECO:0000313" key="1">
    <source>
        <dbReference type="EMBL" id="QYM78459.1"/>
    </source>
</evidence>
<organism evidence="1 2">
    <name type="scientific">Horticoccus luteus</name>
    <dbReference type="NCBI Taxonomy" id="2862869"/>
    <lineage>
        <taxon>Bacteria</taxon>
        <taxon>Pseudomonadati</taxon>
        <taxon>Verrucomicrobiota</taxon>
        <taxon>Opitutia</taxon>
        <taxon>Opitutales</taxon>
        <taxon>Opitutaceae</taxon>
        <taxon>Horticoccus</taxon>
    </lineage>
</organism>
<evidence type="ECO:0000313" key="2">
    <source>
        <dbReference type="Proteomes" id="UP000825051"/>
    </source>
</evidence>
<keyword evidence="1" id="KW-0560">Oxidoreductase</keyword>
<name>A0A8F9XKW5_9BACT</name>
<sequence>MNPVAIEKPKARPITRSLFVDSTPLLADPGGLRERVGRDGYLFFKGLLPRDYVMSLRADILAVADRHRWRMPGQDRWGGLINRDVTDTLPDAEVSAWGTGEQCYRDVQHLESFHRFPHHRALLALYRTLFQEDVLVHARTVARMLIPHRSNFPTPPHQDFPFVQGATSTMTCWIPLGDCPRTLGGLTVLRGSHHAGQLPVRPAKGAGGHVVELCPWETEWVEGDYDAGDVLTFNSLVVHKSLRSEMKDRLRLSLDVRFQALSEPVEVGSLRPHLPDLEWEDIYRDWKSDDLKYYWQKLALRTSPWDPTRFEAKARAC</sequence>
<dbReference type="SUPFAM" id="SSF51197">
    <property type="entry name" value="Clavaminate synthase-like"/>
    <property type="match status" value="1"/>
</dbReference>